<comment type="caution">
    <text evidence="1">The sequence shown here is derived from an EMBL/GenBank/DDBJ whole genome shotgun (WGS) entry which is preliminary data.</text>
</comment>
<dbReference type="SUPFAM" id="SSF52540">
    <property type="entry name" value="P-loop containing nucleoside triphosphate hydrolases"/>
    <property type="match status" value="1"/>
</dbReference>
<dbReference type="InterPro" id="IPR005331">
    <property type="entry name" value="Sulfotransferase"/>
</dbReference>
<dbReference type="Pfam" id="PF03567">
    <property type="entry name" value="Sulfotransfer_2"/>
    <property type="match status" value="1"/>
</dbReference>
<protein>
    <submittedName>
        <fullName evidence="1">Sulfotransferase family protein</fullName>
    </submittedName>
</protein>
<sequence>MILSRGRRYIFIHIPKTGGTAMALALESRAMKDDVMLGDTPKARNRRHKAQTAQSHGRLWKHSTLTDIAGLATPEEIASFFTFTLVRNPWDRVVSYYHWLRAQSFAHPAVTIAQESDFKTFLYHPMIGQTLRSNPYASYLTDPTGQERASLFIRLEHFDEDSAPLWDHLGFRLDLGHANTSDRVRDYRRYYSDADSQHLAQICAEDIARFGYCFEF</sequence>
<accession>A0AAJ1U8Z4</accession>
<dbReference type="Gene3D" id="3.40.50.300">
    <property type="entry name" value="P-loop containing nucleotide triphosphate hydrolases"/>
    <property type="match status" value="1"/>
</dbReference>
<dbReference type="Proteomes" id="UP001227162">
    <property type="component" value="Unassembled WGS sequence"/>
</dbReference>
<gene>
    <name evidence="1" type="ORF">NOI20_15480</name>
</gene>
<reference evidence="1" key="2">
    <citation type="submission" date="2023-04" db="EMBL/GenBank/DDBJ databases">
        <title>'Rhodoalgimonas zhirmunskyi' gen. nov., isolated from a red alga.</title>
        <authorList>
            <person name="Nedashkovskaya O.I."/>
            <person name="Otstavnykh N.Y."/>
            <person name="Bystritskaya E.P."/>
            <person name="Balabanova L.A."/>
            <person name="Isaeva M.P."/>
        </authorList>
    </citation>
    <scope>NUCLEOTIDE SEQUENCE</scope>
    <source>
        <strain evidence="1">10Alg 79</strain>
    </source>
</reference>
<keyword evidence="2" id="KW-1185">Reference proteome</keyword>
<dbReference type="GO" id="GO:0016020">
    <property type="term" value="C:membrane"/>
    <property type="evidence" value="ECO:0007669"/>
    <property type="project" value="InterPro"/>
</dbReference>
<dbReference type="AlphaFoldDB" id="A0AAJ1U8Z4"/>
<name>A0AAJ1U8Z4_9RHOB</name>
<dbReference type="RefSeq" id="WP_317627146.1">
    <property type="nucleotide sequence ID" value="NZ_JANFFA010000005.1"/>
</dbReference>
<evidence type="ECO:0000313" key="2">
    <source>
        <dbReference type="Proteomes" id="UP001227162"/>
    </source>
</evidence>
<evidence type="ECO:0000313" key="1">
    <source>
        <dbReference type="EMBL" id="MDQ2095521.1"/>
    </source>
</evidence>
<dbReference type="GO" id="GO:0008146">
    <property type="term" value="F:sulfotransferase activity"/>
    <property type="evidence" value="ECO:0007669"/>
    <property type="project" value="InterPro"/>
</dbReference>
<proteinExistence type="predicted"/>
<organism evidence="1 2">
    <name type="scientific">Rhodalgimonas zhirmunskyi</name>
    <dbReference type="NCBI Taxonomy" id="2964767"/>
    <lineage>
        <taxon>Bacteria</taxon>
        <taxon>Pseudomonadati</taxon>
        <taxon>Pseudomonadota</taxon>
        <taxon>Alphaproteobacteria</taxon>
        <taxon>Rhodobacterales</taxon>
        <taxon>Roseobacteraceae</taxon>
        <taxon>Rhodalgimonas</taxon>
    </lineage>
</organism>
<dbReference type="EMBL" id="JANFFA010000005">
    <property type="protein sequence ID" value="MDQ2095521.1"/>
    <property type="molecule type" value="Genomic_DNA"/>
</dbReference>
<dbReference type="InterPro" id="IPR027417">
    <property type="entry name" value="P-loop_NTPase"/>
</dbReference>
<reference evidence="1" key="1">
    <citation type="submission" date="2022-07" db="EMBL/GenBank/DDBJ databases">
        <authorList>
            <person name="Otstavnykh N."/>
            <person name="Isaeva M."/>
            <person name="Bystritskaya E."/>
        </authorList>
    </citation>
    <scope>NUCLEOTIDE SEQUENCE</scope>
    <source>
        <strain evidence="1">10Alg 79</strain>
    </source>
</reference>